<dbReference type="PROSITE" id="PS50011">
    <property type="entry name" value="PROTEIN_KINASE_DOM"/>
    <property type="match status" value="1"/>
</dbReference>
<keyword evidence="1 11" id="KW-0808">Transferase</keyword>
<keyword evidence="2 6" id="KW-0547">Nucleotide-binding</keyword>
<dbReference type="InterPro" id="IPR017441">
    <property type="entry name" value="Protein_kinase_ATP_BS"/>
</dbReference>
<evidence type="ECO:0000313" key="12">
    <source>
        <dbReference type="Proteomes" id="UP000320496"/>
    </source>
</evidence>
<evidence type="ECO:0000256" key="2">
    <source>
        <dbReference type="ARBA" id="ARBA00022741"/>
    </source>
</evidence>
<dbReference type="PANTHER" id="PTHR43289:SF6">
    <property type="entry name" value="SERINE_THREONINE-PROTEIN KINASE NEKL-3"/>
    <property type="match status" value="1"/>
</dbReference>
<dbReference type="InterPro" id="IPR000719">
    <property type="entry name" value="Prot_kinase_dom"/>
</dbReference>
<dbReference type="PROSITE" id="PS50082">
    <property type="entry name" value="WD_REPEATS_2"/>
    <property type="match status" value="1"/>
</dbReference>
<keyword evidence="12" id="KW-1185">Reference proteome</keyword>
<evidence type="ECO:0000256" key="8">
    <source>
        <dbReference type="SAM" id="MobiDB-lite"/>
    </source>
</evidence>
<dbReference type="PROSITE" id="PS50294">
    <property type="entry name" value="WD_REPEATS_REGION"/>
    <property type="match status" value="1"/>
</dbReference>
<protein>
    <submittedName>
        <fullName evidence="11">Serine/threonine-protein kinase PknB</fullName>
        <ecNumber evidence="11">2.7.11.1</ecNumber>
    </submittedName>
</protein>
<dbReference type="AlphaFoldDB" id="A0A517ZEG7"/>
<dbReference type="SUPFAM" id="SSF50978">
    <property type="entry name" value="WD40 repeat-like"/>
    <property type="match status" value="1"/>
</dbReference>
<evidence type="ECO:0000313" key="11">
    <source>
        <dbReference type="EMBL" id="QDU40867.1"/>
    </source>
</evidence>
<reference evidence="11 12" key="1">
    <citation type="submission" date="2019-02" db="EMBL/GenBank/DDBJ databases">
        <title>Deep-cultivation of Planctomycetes and their phenomic and genomic characterization uncovers novel biology.</title>
        <authorList>
            <person name="Wiegand S."/>
            <person name="Jogler M."/>
            <person name="Boedeker C."/>
            <person name="Pinto D."/>
            <person name="Vollmers J."/>
            <person name="Rivas-Marin E."/>
            <person name="Kohn T."/>
            <person name="Peeters S.H."/>
            <person name="Heuer A."/>
            <person name="Rast P."/>
            <person name="Oberbeckmann S."/>
            <person name="Bunk B."/>
            <person name="Jeske O."/>
            <person name="Meyerdierks A."/>
            <person name="Storesund J.E."/>
            <person name="Kallscheuer N."/>
            <person name="Luecker S."/>
            <person name="Lage O.M."/>
            <person name="Pohl T."/>
            <person name="Merkel B.J."/>
            <person name="Hornburger P."/>
            <person name="Mueller R.-W."/>
            <person name="Bruemmer F."/>
            <person name="Labrenz M."/>
            <person name="Spormann A.M."/>
            <person name="Op den Camp H."/>
            <person name="Overmann J."/>
            <person name="Amann R."/>
            <person name="Jetten M.S.M."/>
            <person name="Mascher T."/>
            <person name="Medema M.H."/>
            <person name="Devos D.P."/>
            <person name="Kaster A.-K."/>
            <person name="Ovreas L."/>
            <person name="Rohde M."/>
            <person name="Galperin M.Y."/>
            <person name="Jogler C."/>
        </authorList>
    </citation>
    <scope>NUCLEOTIDE SEQUENCE [LARGE SCALE GENOMIC DNA]</scope>
    <source>
        <strain evidence="11 12">Mal4</strain>
    </source>
</reference>
<evidence type="ECO:0000256" key="6">
    <source>
        <dbReference type="PROSITE-ProRule" id="PRU10141"/>
    </source>
</evidence>
<name>A0A517ZEG7_9PLAN</name>
<dbReference type="InterPro" id="IPR001680">
    <property type="entry name" value="WD40_rpt"/>
</dbReference>
<dbReference type="EC" id="2.7.11.1" evidence="11"/>
<keyword evidence="7" id="KW-0175">Coiled coil</keyword>
<dbReference type="InterPro" id="IPR036322">
    <property type="entry name" value="WD40_repeat_dom_sf"/>
</dbReference>
<evidence type="ECO:0000256" key="1">
    <source>
        <dbReference type="ARBA" id="ARBA00022679"/>
    </source>
</evidence>
<dbReference type="PANTHER" id="PTHR43289">
    <property type="entry name" value="MITOGEN-ACTIVATED PROTEIN KINASE KINASE KINASE 20-RELATED"/>
    <property type="match status" value="1"/>
</dbReference>
<organism evidence="11 12">
    <name type="scientific">Maioricimonas rarisocia</name>
    <dbReference type="NCBI Taxonomy" id="2528026"/>
    <lineage>
        <taxon>Bacteria</taxon>
        <taxon>Pseudomonadati</taxon>
        <taxon>Planctomycetota</taxon>
        <taxon>Planctomycetia</taxon>
        <taxon>Planctomycetales</taxon>
        <taxon>Planctomycetaceae</taxon>
        <taxon>Maioricimonas</taxon>
    </lineage>
</organism>
<feature type="domain" description="Protein kinase" evidence="10">
    <location>
        <begin position="86"/>
        <end position="347"/>
    </location>
</feature>
<evidence type="ECO:0000256" key="5">
    <source>
        <dbReference type="PROSITE-ProRule" id="PRU00221"/>
    </source>
</evidence>
<feature type="binding site" evidence="6">
    <location>
        <position position="115"/>
    </location>
    <ligand>
        <name>ATP</name>
        <dbReference type="ChEBI" id="CHEBI:30616"/>
    </ligand>
</feature>
<dbReference type="PROSITE" id="PS00107">
    <property type="entry name" value="PROTEIN_KINASE_ATP"/>
    <property type="match status" value="1"/>
</dbReference>
<dbReference type="PROSITE" id="PS00108">
    <property type="entry name" value="PROTEIN_KINASE_ST"/>
    <property type="match status" value="1"/>
</dbReference>
<dbReference type="Gene3D" id="3.30.200.20">
    <property type="entry name" value="Phosphorylase Kinase, domain 1"/>
    <property type="match status" value="1"/>
</dbReference>
<dbReference type="Pfam" id="PF00400">
    <property type="entry name" value="WD40"/>
    <property type="match status" value="1"/>
</dbReference>
<dbReference type="GO" id="GO:0004674">
    <property type="term" value="F:protein serine/threonine kinase activity"/>
    <property type="evidence" value="ECO:0007669"/>
    <property type="project" value="UniProtKB-EC"/>
</dbReference>
<keyword evidence="9" id="KW-1133">Transmembrane helix</keyword>
<dbReference type="GO" id="GO:0005524">
    <property type="term" value="F:ATP binding"/>
    <property type="evidence" value="ECO:0007669"/>
    <property type="project" value="UniProtKB-UniRule"/>
</dbReference>
<dbReference type="Gene3D" id="2.130.10.10">
    <property type="entry name" value="YVTN repeat-like/Quinoprotein amine dehydrogenase"/>
    <property type="match status" value="2"/>
</dbReference>
<feature type="coiled-coil region" evidence="7">
    <location>
        <begin position="409"/>
        <end position="510"/>
    </location>
</feature>
<proteinExistence type="predicted"/>
<evidence type="ECO:0000256" key="7">
    <source>
        <dbReference type="SAM" id="Coils"/>
    </source>
</evidence>
<evidence type="ECO:0000256" key="9">
    <source>
        <dbReference type="SAM" id="Phobius"/>
    </source>
</evidence>
<evidence type="ECO:0000256" key="4">
    <source>
        <dbReference type="ARBA" id="ARBA00022840"/>
    </source>
</evidence>
<feature type="transmembrane region" description="Helical" evidence="9">
    <location>
        <begin position="372"/>
        <end position="399"/>
    </location>
</feature>
<dbReference type="InterPro" id="IPR011009">
    <property type="entry name" value="Kinase-like_dom_sf"/>
</dbReference>
<keyword evidence="3 11" id="KW-0418">Kinase</keyword>
<dbReference type="OrthoDB" id="500858at2"/>
<keyword evidence="4 6" id="KW-0067">ATP-binding</keyword>
<dbReference type="Pfam" id="PF00069">
    <property type="entry name" value="Pkinase"/>
    <property type="match status" value="1"/>
</dbReference>
<evidence type="ECO:0000256" key="3">
    <source>
        <dbReference type="ARBA" id="ARBA00022777"/>
    </source>
</evidence>
<gene>
    <name evidence="11" type="primary">pknB_29</name>
    <name evidence="11" type="ORF">Mal4_52300</name>
</gene>
<dbReference type="SUPFAM" id="SSF63825">
    <property type="entry name" value="YWTD domain"/>
    <property type="match status" value="1"/>
</dbReference>
<dbReference type="SMART" id="SM00320">
    <property type="entry name" value="WD40"/>
    <property type="match status" value="5"/>
</dbReference>
<evidence type="ECO:0000259" key="10">
    <source>
        <dbReference type="PROSITE" id="PS50011"/>
    </source>
</evidence>
<dbReference type="SMART" id="SM00220">
    <property type="entry name" value="S_TKc"/>
    <property type="match status" value="1"/>
</dbReference>
<sequence length="1219" mass="134138" precursor="true">MTGRRADSVEILCPRCHTRLNVPASVKMRKAQCAVCGQTFPVSRTTSSAPAATCTGINPYAETVTGDDAGGSDASNVKHPQKIGRFILERELGSGAFGTVYRAHDPQLDRPVAIKLLKFAPDSEERIARFLAEAKAAAQLHHPNIVALYENGEFEGQHYIVAEFVDGHPLSAIISDATYDYQKCVQWIRDVSRALSYAHDQGVIHRDIKPANIMLDVQSKPRLMDFGLAKRIDHDSSMTTDGLVLGTPAYMPPEQARAEHDIVGPRADQYSMGAVLYELLTRQKPFDGSMHAVLAYKAGNQLPPSIHSVAPDVPKDVVAICEKAMQVSPDDRYESVRDFAEDLDRYLKGRPIQARFAGPIERTIKWVRREPLVGGLSVAVAIVTVVGLLATSLSLVHALRSRSEAIASRQTAEEKQEAFAEQRDTAEQLRKLATKREQQSEANRREAEAIARVAEDRLEEVKKRSEQLQMARDQESAAREQAEAESLARLQAVEREKQALEETRLTALRSQVLSDMERGNAICEQGRGAEGLHYMLRAWNAIPAGDRDQLADMTDALRQGIAVQQKRLASLTAIYPSDALESREGISEIKERSGPLPFSQLDDRSNGNRTRRAAWRTEVRAEQIVDPQDGKRKSIPVPTTTVIVRDLLLDKIYAAKELKHLDAVDVALTADTSRLAVIGRHTFGQNIVAVYQIQRQRCDLIESRFIPGVRLRDVAFGPKGETLLLSAGTEVAMLDARSLQPVHPPMRFPGNVHFVTGTVQGGHRLAVFAERTVWLVDLANRGGRISCQHDGRVVHGAFSPDGTEFVSCSEDGTTQIWNVQTGEPVCLPIVHVSAMKQAVFLESGDEILTVTEDDTPQIWRLPGRHKLNDGNTAIGGARTATFDGDGRRLLTIARTAAVIYSVSEQRLEPIRRIELREGFRGGGFLVGGFLAAGAQFYVLQDPGGLSVYSSQDGAGHPGRRTPTFGEGDHFVFESPDFDGLLAISGRNMTYYDRQRRESSPVLEFPQDILAGAQSRDRRHIAVSLADGHVRIYSLAEDARKPELTQTITVQPPATALALDRQSMRLAVGRGDGVAQVWDLGTGDPLSAPLMTGARRPCESIRILTDGRVAATTSSELRVWHYPTGVLVAQRRQQSTATTPIAICASSSQVLIDGRLRPLFEADDDDESHEPILTRDGLTLMTGLELTDDGQVQCLTREQWSELRSKVQANIPEQDTEGDK</sequence>
<dbReference type="CDD" id="cd14014">
    <property type="entry name" value="STKc_PknB_like"/>
    <property type="match status" value="1"/>
</dbReference>
<dbReference type="SUPFAM" id="SSF56112">
    <property type="entry name" value="Protein kinase-like (PK-like)"/>
    <property type="match status" value="1"/>
</dbReference>
<dbReference type="InterPro" id="IPR015943">
    <property type="entry name" value="WD40/YVTN_repeat-like_dom_sf"/>
</dbReference>
<keyword evidence="9" id="KW-0812">Transmembrane</keyword>
<feature type="repeat" description="WD" evidence="5">
    <location>
        <begin position="786"/>
        <end position="827"/>
    </location>
</feature>
<feature type="region of interest" description="Disordered" evidence="8">
    <location>
        <begin position="591"/>
        <end position="611"/>
    </location>
</feature>
<dbReference type="EMBL" id="CP036275">
    <property type="protein sequence ID" value="QDU40867.1"/>
    <property type="molecule type" value="Genomic_DNA"/>
</dbReference>
<dbReference type="Proteomes" id="UP000320496">
    <property type="component" value="Chromosome"/>
</dbReference>
<keyword evidence="5" id="KW-0853">WD repeat</keyword>
<dbReference type="InterPro" id="IPR008271">
    <property type="entry name" value="Ser/Thr_kinase_AS"/>
</dbReference>
<accession>A0A517ZEG7</accession>
<keyword evidence="9" id="KW-0472">Membrane</keyword>
<dbReference type="KEGG" id="mri:Mal4_52300"/>
<dbReference type="Gene3D" id="1.10.510.10">
    <property type="entry name" value="Transferase(Phosphotransferase) domain 1"/>
    <property type="match status" value="1"/>
</dbReference>